<evidence type="ECO:0000256" key="6">
    <source>
        <dbReference type="ARBA" id="ARBA00022692"/>
    </source>
</evidence>
<evidence type="ECO:0000256" key="2">
    <source>
        <dbReference type="ARBA" id="ARBA00010621"/>
    </source>
</evidence>
<reference evidence="16" key="1">
    <citation type="submission" date="2017-09" db="EMBL/GenBank/DDBJ databases">
        <title>FDA dAtabase for Regulatory Grade micrObial Sequences (FDA-ARGOS): Supporting development and validation of Infectious Disease Dx tests.</title>
        <authorList>
            <person name="Minogue T."/>
            <person name="Wolcott M."/>
            <person name="Wasieloski L."/>
            <person name="Aguilar W."/>
            <person name="Moore D."/>
            <person name="Tallon L."/>
            <person name="Sadzewicz L."/>
            <person name="Ott S."/>
            <person name="Zhao X."/>
            <person name="Nagaraj S."/>
            <person name="Vavikolanu K."/>
            <person name="Aluvathingal J."/>
            <person name="Nadendla S."/>
            <person name="Sichtig H."/>
        </authorList>
    </citation>
    <scope>NUCLEOTIDE SEQUENCE [LARGE SCALE GENOMIC DNA]</scope>
    <source>
        <strain evidence="16">FDAARGOS_394</strain>
    </source>
</reference>
<dbReference type="PANTHER" id="PTHR30622:SF4">
    <property type="entry name" value="UNDECAPRENYL-DIPHOSPHATASE"/>
    <property type="match status" value="1"/>
</dbReference>
<comment type="function">
    <text evidence="14">Catalyzes the dephosphorylation of undecaprenyl diphosphate (UPP). Confers resistance to bacitracin.</text>
</comment>
<keyword evidence="10 14" id="KW-0046">Antibiotic resistance</keyword>
<protein>
    <recommendedName>
        <fullName evidence="4 14">Undecaprenyl-diphosphatase</fullName>
        <ecNumber evidence="3 14">3.6.1.27</ecNumber>
    </recommendedName>
    <alternativeName>
        <fullName evidence="12 14">Bacitracin resistance protein</fullName>
    </alternativeName>
    <alternativeName>
        <fullName evidence="11 14">Undecaprenyl pyrophosphate phosphatase</fullName>
    </alternativeName>
</protein>
<dbReference type="GO" id="GO:0046677">
    <property type="term" value="P:response to antibiotic"/>
    <property type="evidence" value="ECO:0007669"/>
    <property type="project" value="UniProtKB-UniRule"/>
</dbReference>
<dbReference type="Proteomes" id="UP000220246">
    <property type="component" value="Unassembled WGS sequence"/>
</dbReference>
<comment type="caution">
    <text evidence="15">The sequence shown here is derived from an EMBL/GenBank/DDBJ whole genome shotgun (WGS) entry which is preliminary data.</text>
</comment>
<dbReference type="GO" id="GO:0008360">
    <property type="term" value="P:regulation of cell shape"/>
    <property type="evidence" value="ECO:0007669"/>
    <property type="project" value="UniProtKB-KW"/>
</dbReference>
<dbReference type="HAMAP" id="MF_01006">
    <property type="entry name" value="Undec_diphosphatase"/>
    <property type="match status" value="1"/>
</dbReference>
<dbReference type="OrthoDB" id="9808289at2"/>
<dbReference type="GO" id="GO:0050380">
    <property type="term" value="F:undecaprenyl-diphosphatase activity"/>
    <property type="evidence" value="ECO:0007669"/>
    <property type="project" value="UniProtKB-UniRule"/>
</dbReference>
<keyword evidence="8 14" id="KW-1133">Transmembrane helix</keyword>
<evidence type="ECO:0000256" key="13">
    <source>
        <dbReference type="ARBA" id="ARBA00047594"/>
    </source>
</evidence>
<comment type="catalytic activity">
    <reaction evidence="13 14">
        <text>di-trans,octa-cis-undecaprenyl diphosphate + H2O = di-trans,octa-cis-undecaprenyl phosphate + phosphate + H(+)</text>
        <dbReference type="Rhea" id="RHEA:28094"/>
        <dbReference type="ChEBI" id="CHEBI:15377"/>
        <dbReference type="ChEBI" id="CHEBI:15378"/>
        <dbReference type="ChEBI" id="CHEBI:43474"/>
        <dbReference type="ChEBI" id="CHEBI:58405"/>
        <dbReference type="ChEBI" id="CHEBI:60392"/>
        <dbReference type="EC" id="3.6.1.27"/>
    </reaction>
</comment>
<comment type="subcellular location">
    <subcellularLocation>
        <location evidence="1 14">Cell membrane</location>
        <topology evidence="1 14">Multi-pass membrane protein</topology>
    </subcellularLocation>
</comment>
<dbReference type="STRING" id="1219032.GCA_001515545_02471"/>
<keyword evidence="14" id="KW-0133">Cell shape</keyword>
<name>A0A2A7UQZ7_COMTR</name>
<dbReference type="NCBIfam" id="NF001392">
    <property type="entry name" value="PRK00281.2-1"/>
    <property type="match status" value="1"/>
</dbReference>
<accession>A0A2A7UQZ7</accession>
<keyword evidence="14" id="KW-0961">Cell wall biogenesis/degradation</keyword>
<feature type="transmembrane region" description="Helical" evidence="14">
    <location>
        <begin position="229"/>
        <end position="250"/>
    </location>
</feature>
<evidence type="ECO:0000313" key="15">
    <source>
        <dbReference type="EMBL" id="PEH87687.1"/>
    </source>
</evidence>
<dbReference type="GO" id="GO:0071555">
    <property type="term" value="P:cell wall organization"/>
    <property type="evidence" value="ECO:0007669"/>
    <property type="project" value="UniProtKB-KW"/>
</dbReference>
<gene>
    <name evidence="14" type="primary">uppP</name>
    <name evidence="15" type="ORF">CRM82_02885</name>
</gene>
<evidence type="ECO:0000256" key="1">
    <source>
        <dbReference type="ARBA" id="ARBA00004651"/>
    </source>
</evidence>
<feature type="transmembrane region" description="Helical" evidence="14">
    <location>
        <begin position="121"/>
        <end position="142"/>
    </location>
</feature>
<dbReference type="AlphaFoldDB" id="A0A2A7UQZ7"/>
<evidence type="ECO:0000256" key="3">
    <source>
        <dbReference type="ARBA" id="ARBA00012374"/>
    </source>
</evidence>
<evidence type="ECO:0000313" key="16">
    <source>
        <dbReference type="Proteomes" id="UP000220246"/>
    </source>
</evidence>
<evidence type="ECO:0000256" key="5">
    <source>
        <dbReference type="ARBA" id="ARBA00022475"/>
    </source>
</evidence>
<evidence type="ECO:0000256" key="10">
    <source>
        <dbReference type="ARBA" id="ARBA00023251"/>
    </source>
</evidence>
<dbReference type="EC" id="3.6.1.27" evidence="3 14"/>
<keyword evidence="9 14" id="KW-0472">Membrane</keyword>
<dbReference type="Pfam" id="PF02673">
    <property type="entry name" value="BacA"/>
    <property type="match status" value="1"/>
</dbReference>
<keyword evidence="6 14" id="KW-0812">Transmembrane</keyword>
<feature type="transmembrane region" description="Helical" evidence="14">
    <location>
        <begin position="97"/>
        <end position="115"/>
    </location>
</feature>
<evidence type="ECO:0000256" key="12">
    <source>
        <dbReference type="ARBA" id="ARBA00032932"/>
    </source>
</evidence>
<comment type="miscellaneous">
    <text evidence="14">Bacitracin is thought to be involved in the inhibition of peptidoglycan synthesis by sequestering undecaprenyl diphosphate, thereby reducing the pool of lipid carrier available.</text>
</comment>
<evidence type="ECO:0000256" key="7">
    <source>
        <dbReference type="ARBA" id="ARBA00022801"/>
    </source>
</evidence>
<dbReference type="GO" id="GO:0009252">
    <property type="term" value="P:peptidoglycan biosynthetic process"/>
    <property type="evidence" value="ECO:0007669"/>
    <property type="project" value="UniProtKB-KW"/>
</dbReference>
<keyword evidence="14" id="KW-0573">Peptidoglycan synthesis</keyword>
<comment type="similarity">
    <text evidence="2 14">Belongs to the UppP family.</text>
</comment>
<proteinExistence type="inferred from homology"/>
<sequence length="282" mass="30559">MHANFGWLDALILGLVQGLTEFLPISSSAHLRILGPLLPGHADPGAAFTAITQLGTELAVLIYFRKDVWRMLTAWLASLPVIGSRRAGEPLSADAKLAWLVILGTIPICVLGLLLRDFIETTFRTLALTAVMLIVFGLLLGWAERRGSQTRTIAQLGAKDGVLLGLAQAMALIPGVSRSGGTITVALLLGMTREAAARFSFLLAIPAVLLSGFYMLLFKREPMSPDQWGMTLAATFVAFVVGYAVIVWFMRLISHKGFTFFVVYRVVLGLLILAGLYFGLIQ</sequence>
<dbReference type="RefSeq" id="WP_066538459.1">
    <property type="nucleotide sequence ID" value="NZ_PDEA01000001.1"/>
</dbReference>
<evidence type="ECO:0000256" key="8">
    <source>
        <dbReference type="ARBA" id="ARBA00022989"/>
    </source>
</evidence>
<dbReference type="InterPro" id="IPR003824">
    <property type="entry name" value="UppP"/>
</dbReference>
<dbReference type="NCBIfam" id="TIGR00753">
    <property type="entry name" value="undec_PP_bacA"/>
    <property type="match status" value="1"/>
</dbReference>
<dbReference type="GO" id="GO:0005886">
    <property type="term" value="C:plasma membrane"/>
    <property type="evidence" value="ECO:0007669"/>
    <property type="project" value="UniProtKB-SubCell"/>
</dbReference>
<feature type="transmembrane region" description="Helical" evidence="14">
    <location>
        <begin position="45"/>
        <end position="64"/>
    </location>
</feature>
<dbReference type="GeneID" id="80799526"/>
<organism evidence="15 16">
    <name type="scientific">Comamonas terrigena</name>
    <dbReference type="NCBI Taxonomy" id="32013"/>
    <lineage>
        <taxon>Bacteria</taxon>
        <taxon>Pseudomonadati</taxon>
        <taxon>Pseudomonadota</taxon>
        <taxon>Betaproteobacteria</taxon>
        <taxon>Burkholderiales</taxon>
        <taxon>Comamonadaceae</taxon>
        <taxon>Comamonas</taxon>
    </lineage>
</organism>
<keyword evidence="5 14" id="KW-1003">Cell membrane</keyword>
<feature type="transmembrane region" description="Helical" evidence="14">
    <location>
        <begin position="262"/>
        <end position="281"/>
    </location>
</feature>
<dbReference type="PANTHER" id="PTHR30622">
    <property type="entry name" value="UNDECAPRENYL-DIPHOSPHATASE"/>
    <property type="match status" value="1"/>
</dbReference>
<keyword evidence="7 14" id="KW-0378">Hydrolase</keyword>
<evidence type="ECO:0000256" key="4">
    <source>
        <dbReference type="ARBA" id="ARBA00021581"/>
    </source>
</evidence>
<evidence type="ECO:0000256" key="9">
    <source>
        <dbReference type="ARBA" id="ARBA00023136"/>
    </source>
</evidence>
<evidence type="ECO:0000256" key="11">
    <source>
        <dbReference type="ARBA" id="ARBA00032707"/>
    </source>
</evidence>
<feature type="transmembrane region" description="Helical" evidence="14">
    <location>
        <begin position="195"/>
        <end position="217"/>
    </location>
</feature>
<dbReference type="EMBL" id="PDEA01000001">
    <property type="protein sequence ID" value="PEH87687.1"/>
    <property type="molecule type" value="Genomic_DNA"/>
</dbReference>
<evidence type="ECO:0000256" key="14">
    <source>
        <dbReference type="HAMAP-Rule" id="MF_01006"/>
    </source>
</evidence>
<keyword evidence="16" id="KW-1185">Reference proteome</keyword>